<dbReference type="EMBL" id="KE343726">
    <property type="protein sequence ID" value="EXB39582.1"/>
    <property type="molecule type" value="Genomic_DNA"/>
</dbReference>
<dbReference type="Gene3D" id="2.60.40.420">
    <property type="entry name" value="Cupredoxins - blue copper proteins"/>
    <property type="match status" value="1"/>
</dbReference>
<feature type="region of interest" description="Disordered" evidence="3">
    <location>
        <begin position="142"/>
        <end position="193"/>
    </location>
</feature>
<evidence type="ECO:0000256" key="2">
    <source>
        <dbReference type="ARBA" id="ARBA00023180"/>
    </source>
</evidence>
<evidence type="ECO:0000256" key="3">
    <source>
        <dbReference type="SAM" id="MobiDB-lite"/>
    </source>
</evidence>
<dbReference type="PANTHER" id="PTHR33021">
    <property type="entry name" value="BLUE COPPER PROTEIN"/>
    <property type="match status" value="1"/>
</dbReference>
<keyword evidence="4" id="KW-0472">Membrane</keyword>
<protein>
    <submittedName>
        <fullName evidence="6">Blue copper protein</fullName>
    </submittedName>
</protein>
<dbReference type="InterPro" id="IPR039391">
    <property type="entry name" value="Phytocyanin-like"/>
</dbReference>
<dbReference type="SUPFAM" id="SSF49503">
    <property type="entry name" value="Cupredoxins"/>
    <property type="match status" value="1"/>
</dbReference>
<dbReference type="InterPro" id="IPR003245">
    <property type="entry name" value="Phytocyanin_dom"/>
</dbReference>
<dbReference type="GO" id="GO:0005886">
    <property type="term" value="C:plasma membrane"/>
    <property type="evidence" value="ECO:0007669"/>
    <property type="project" value="TreeGrafter"/>
</dbReference>
<keyword evidence="4" id="KW-1133">Transmembrane helix</keyword>
<name>W9R799_9ROSA</name>
<dbReference type="CDD" id="cd13920">
    <property type="entry name" value="Stellacyanin"/>
    <property type="match status" value="1"/>
</dbReference>
<accession>W9R799</accession>
<keyword evidence="7" id="KW-1185">Reference proteome</keyword>
<feature type="transmembrane region" description="Helical" evidence="4">
    <location>
        <begin position="204"/>
        <end position="226"/>
    </location>
</feature>
<dbReference type="InterPro" id="IPR008972">
    <property type="entry name" value="Cupredoxin"/>
</dbReference>
<dbReference type="FunFam" id="2.60.40.420:FF:000034">
    <property type="entry name" value="Cupredoxin superfamily protein"/>
    <property type="match status" value="1"/>
</dbReference>
<sequence length="227" mass="24913">MDLHKNNVVAIAPVLIMVVAVVVPSFGCSSSSGLQYSVGDSLWTIPPFPEYFSNWSSSHFFKIGDSLVFDFETGRYDVIQVSSQDYESCNSLNPSKIFYGGPTIIQLHERGVFYFICNFSNYCDLGQKIAITVHDCREVYPPSPSPSPSPASTITPPSLPPYKDGSEEPPVPVPSLAPSNVRDSSENHPPAKKSTAARVKRGCLGFYCSIEFFLSSLAFGIFLIVFF</sequence>
<evidence type="ECO:0000256" key="4">
    <source>
        <dbReference type="SAM" id="Phobius"/>
    </source>
</evidence>
<evidence type="ECO:0000259" key="5">
    <source>
        <dbReference type="PROSITE" id="PS51485"/>
    </source>
</evidence>
<evidence type="ECO:0000313" key="7">
    <source>
        <dbReference type="Proteomes" id="UP000030645"/>
    </source>
</evidence>
<dbReference type="STRING" id="981085.W9R799"/>
<evidence type="ECO:0000313" key="6">
    <source>
        <dbReference type="EMBL" id="EXB39582.1"/>
    </source>
</evidence>
<dbReference type="PANTHER" id="PTHR33021:SF288">
    <property type="entry name" value="OS03G0648500 PROTEIN"/>
    <property type="match status" value="1"/>
</dbReference>
<evidence type="ECO:0000256" key="1">
    <source>
        <dbReference type="ARBA" id="ARBA00023157"/>
    </source>
</evidence>
<gene>
    <name evidence="6" type="ORF">L484_012590</name>
</gene>
<reference evidence="7" key="1">
    <citation type="submission" date="2013-01" db="EMBL/GenBank/DDBJ databases">
        <title>Draft Genome Sequence of a Mulberry Tree, Morus notabilis C.K. Schneid.</title>
        <authorList>
            <person name="He N."/>
            <person name="Zhao S."/>
        </authorList>
    </citation>
    <scope>NUCLEOTIDE SEQUENCE</scope>
</reference>
<dbReference type="Pfam" id="PF02298">
    <property type="entry name" value="Cu_bind_like"/>
    <property type="match status" value="1"/>
</dbReference>
<feature type="domain" description="Phytocyanin" evidence="5">
    <location>
        <begin position="34"/>
        <end position="135"/>
    </location>
</feature>
<feature type="transmembrane region" description="Helical" evidence="4">
    <location>
        <begin position="7"/>
        <end position="27"/>
    </location>
</feature>
<dbReference type="OrthoDB" id="2015260at2759"/>
<dbReference type="GO" id="GO:0009055">
    <property type="term" value="F:electron transfer activity"/>
    <property type="evidence" value="ECO:0007669"/>
    <property type="project" value="InterPro"/>
</dbReference>
<organism evidence="6 7">
    <name type="scientific">Morus notabilis</name>
    <dbReference type="NCBI Taxonomy" id="981085"/>
    <lineage>
        <taxon>Eukaryota</taxon>
        <taxon>Viridiplantae</taxon>
        <taxon>Streptophyta</taxon>
        <taxon>Embryophyta</taxon>
        <taxon>Tracheophyta</taxon>
        <taxon>Spermatophyta</taxon>
        <taxon>Magnoliopsida</taxon>
        <taxon>eudicotyledons</taxon>
        <taxon>Gunneridae</taxon>
        <taxon>Pentapetalae</taxon>
        <taxon>rosids</taxon>
        <taxon>fabids</taxon>
        <taxon>Rosales</taxon>
        <taxon>Moraceae</taxon>
        <taxon>Moreae</taxon>
        <taxon>Morus</taxon>
    </lineage>
</organism>
<dbReference type="Proteomes" id="UP000030645">
    <property type="component" value="Unassembled WGS sequence"/>
</dbReference>
<dbReference type="KEGG" id="mnt:21395791"/>
<proteinExistence type="predicted"/>
<keyword evidence="1" id="KW-1015">Disulfide bond</keyword>
<keyword evidence="4" id="KW-0812">Transmembrane</keyword>
<dbReference type="PROSITE" id="PS51485">
    <property type="entry name" value="PHYTOCYANIN"/>
    <property type="match status" value="1"/>
</dbReference>
<dbReference type="AlphaFoldDB" id="W9R799"/>
<keyword evidence="2" id="KW-0325">Glycoprotein</keyword>
<dbReference type="eggNOG" id="ENOG502S3JV">
    <property type="taxonomic scope" value="Eukaryota"/>
</dbReference>